<dbReference type="CDD" id="cd01948">
    <property type="entry name" value="EAL"/>
    <property type="match status" value="1"/>
</dbReference>
<dbReference type="InterPro" id="IPR001789">
    <property type="entry name" value="Sig_transdc_resp-reg_receiver"/>
</dbReference>
<dbReference type="Gene3D" id="3.40.50.2300">
    <property type="match status" value="1"/>
</dbReference>
<dbReference type="InterPro" id="IPR021800">
    <property type="entry name" value="DUF3369"/>
</dbReference>
<evidence type="ECO:0000259" key="3">
    <source>
        <dbReference type="PROSITE" id="PS50883"/>
    </source>
</evidence>
<reference evidence="6" key="1">
    <citation type="journal article" date="2019" name="Int. J. Syst. Evol. Microbiol.">
        <title>The Global Catalogue of Microorganisms (GCM) 10K type strain sequencing project: providing services to taxonomists for standard genome sequencing and annotation.</title>
        <authorList>
            <consortium name="The Broad Institute Genomics Platform"/>
            <consortium name="The Broad Institute Genome Sequencing Center for Infectious Disease"/>
            <person name="Wu L."/>
            <person name="Ma J."/>
        </authorList>
    </citation>
    <scope>NUCLEOTIDE SEQUENCE [LARGE SCALE GENOMIC DNA]</scope>
    <source>
        <strain evidence="6">NBRC 104970</strain>
    </source>
</reference>
<dbReference type="PANTHER" id="PTHR33121">
    <property type="entry name" value="CYCLIC DI-GMP PHOSPHODIESTERASE PDEF"/>
    <property type="match status" value="1"/>
</dbReference>
<dbReference type="InterPro" id="IPR050706">
    <property type="entry name" value="Cyclic-di-GMP_PDE-like"/>
</dbReference>
<dbReference type="Proteomes" id="UP001156836">
    <property type="component" value="Unassembled WGS sequence"/>
</dbReference>
<dbReference type="RefSeq" id="WP_018746950.1">
    <property type="nucleotide sequence ID" value="NZ_BAABUF010000001.1"/>
</dbReference>
<dbReference type="InterPro" id="IPR029787">
    <property type="entry name" value="Nucleotide_cyclase"/>
</dbReference>
<dbReference type="SMART" id="SM00448">
    <property type="entry name" value="REC"/>
    <property type="match status" value="1"/>
</dbReference>
<dbReference type="Pfam" id="PF00563">
    <property type="entry name" value="EAL"/>
    <property type="match status" value="1"/>
</dbReference>
<dbReference type="InterPro" id="IPR043128">
    <property type="entry name" value="Rev_trsase/Diguanyl_cyclase"/>
</dbReference>
<dbReference type="Pfam" id="PF11849">
    <property type="entry name" value="DUF3369"/>
    <property type="match status" value="1"/>
</dbReference>
<dbReference type="SUPFAM" id="SSF52172">
    <property type="entry name" value="CheY-like"/>
    <property type="match status" value="1"/>
</dbReference>
<evidence type="ECO:0000313" key="6">
    <source>
        <dbReference type="Proteomes" id="UP001156836"/>
    </source>
</evidence>
<proteinExistence type="predicted"/>
<dbReference type="PROSITE" id="PS50883">
    <property type="entry name" value="EAL"/>
    <property type="match status" value="1"/>
</dbReference>
<dbReference type="PANTHER" id="PTHR33121:SF70">
    <property type="entry name" value="SIGNALING PROTEIN YKOW"/>
    <property type="match status" value="1"/>
</dbReference>
<dbReference type="CDD" id="cd01949">
    <property type="entry name" value="GGDEF"/>
    <property type="match status" value="1"/>
</dbReference>
<dbReference type="Gene3D" id="3.20.20.450">
    <property type="entry name" value="EAL domain"/>
    <property type="match status" value="1"/>
</dbReference>
<evidence type="ECO:0000259" key="4">
    <source>
        <dbReference type="PROSITE" id="PS50887"/>
    </source>
</evidence>
<feature type="domain" description="GGDEF" evidence="4">
    <location>
        <begin position="348"/>
        <end position="475"/>
    </location>
</feature>
<dbReference type="PROSITE" id="PS50110">
    <property type="entry name" value="RESPONSE_REGULATORY"/>
    <property type="match status" value="1"/>
</dbReference>
<evidence type="ECO:0000313" key="5">
    <source>
        <dbReference type="EMBL" id="GLS04488.1"/>
    </source>
</evidence>
<keyword evidence="1" id="KW-0597">Phosphoprotein</keyword>
<feature type="modified residue" description="4-aspartylphosphate" evidence="1">
    <location>
        <position position="83"/>
    </location>
</feature>
<dbReference type="SUPFAM" id="SSF55073">
    <property type="entry name" value="Nucleotide cyclase"/>
    <property type="match status" value="1"/>
</dbReference>
<dbReference type="SMART" id="SM00267">
    <property type="entry name" value="GGDEF"/>
    <property type="match status" value="1"/>
</dbReference>
<dbReference type="InterPro" id="IPR001633">
    <property type="entry name" value="EAL_dom"/>
</dbReference>
<feature type="domain" description="Response regulatory" evidence="2">
    <location>
        <begin position="28"/>
        <end position="152"/>
    </location>
</feature>
<organism evidence="5 6">
    <name type="scientific">Chitiniphilus shinanonensis</name>
    <dbReference type="NCBI Taxonomy" id="553088"/>
    <lineage>
        <taxon>Bacteria</taxon>
        <taxon>Pseudomonadati</taxon>
        <taxon>Pseudomonadota</taxon>
        <taxon>Betaproteobacteria</taxon>
        <taxon>Neisseriales</taxon>
        <taxon>Chitinibacteraceae</taxon>
        <taxon>Chitiniphilus</taxon>
    </lineage>
</organism>
<dbReference type="InterPro" id="IPR035919">
    <property type="entry name" value="EAL_sf"/>
</dbReference>
<gene>
    <name evidence="5" type="ORF">GCM10007860_16350</name>
</gene>
<dbReference type="InterPro" id="IPR000160">
    <property type="entry name" value="GGDEF_dom"/>
</dbReference>
<name>A0ABQ6BX47_9NEIS</name>
<feature type="domain" description="EAL" evidence="3">
    <location>
        <begin position="484"/>
        <end position="737"/>
    </location>
</feature>
<evidence type="ECO:0000259" key="2">
    <source>
        <dbReference type="PROSITE" id="PS50110"/>
    </source>
</evidence>
<dbReference type="Pfam" id="PF00990">
    <property type="entry name" value="GGDEF"/>
    <property type="match status" value="1"/>
</dbReference>
<accession>A0ABQ6BX47</accession>
<dbReference type="Gene3D" id="3.30.70.270">
    <property type="match status" value="1"/>
</dbReference>
<sequence length="740" mass="81449">MNDNNQNDELILLEDEAANPRRPASRWPLLVIDDDDEVHAATRFALADQTLLGRHLELVHARSAAEARAILAARRDFAVILLDVVMETDDAGLALVGHIRETLGMWECRIILRTGQPGYAPELTVFNNYDINDYRTKAELTRTRLITAITAALRSFDQIRTIAENRRGLELIVKAVADLMEQHALTQFAEGVLTQMTALLKLPLDGIVCAQRGSPFDDDRDRLYIVGAAGKLAPLIAAPLDDLGDSVVRTAIEETITQSTHQFGLDHTTLYLRGAEQEGAVYLDTGGPLSEADRQLVAVFAANISACFSNLNYMEKLNFAAYHDALTHLSNRSNFIVQLEHALRDGQQGQVVALIDIDHFADINDGLGHDVGNELLVAVATRLEGALYGDCRLARIGADVFGVLGPHERLRPEALTALFAMPFEVGEHLLPVNVKLGYCRLEDGGGSGFNLLKRANIALNGAKKHLSADFDYFSCDMEEHTRWRLDLIRQLKHDFHAERLAVWYQPQVAIHSGEVVGVEALLRWPSEAGFVQPPSVFVPLAEYSGLIVEIGEWVLSEACKAYHVLSPLQESPLRIAVNVSMPQFRTGNLTERVASRLGSSRVPPSALELEITESIAMDEPKTVIAALESLRALGISVAIDDFGTGYSSLAQLRALPIDRLKIDRAFVDEIRDGKGGLFAETIVTLGKKLGLRLIAEGVETPEQAGFLRALGCGEAQGFFYARPMPLEELRDWLAARQARQ</sequence>
<protein>
    <submittedName>
        <fullName evidence="5">Diguanylate cyclase</fullName>
    </submittedName>
</protein>
<keyword evidence="6" id="KW-1185">Reference proteome</keyword>
<comment type="caution">
    <text evidence="5">The sequence shown here is derived from an EMBL/GenBank/DDBJ whole genome shotgun (WGS) entry which is preliminary data.</text>
</comment>
<dbReference type="NCBIfam" id="TIGR00254">
    <property type="entry name" value="GGDEF"/>
    <property type="match status" value="1"/>
</dbReference>
<dbReference type="SMART" id="SM00052">
    <property type="entry name" value="EAL"/>
    <property type="match status" value="1"/>
</dbReference>
<dbReference type="PROSITE" id="PS50887">
    <property type="entry name" value="GGDEF"/>
    <property type="match status" value="1"/>
</dbReference>
<dbReference type="InterPro" id="IPR011006">
    <property type="entry name" value="CheY-like_superfamily"/>
</dbReference>
<evidence type="ECO:0000256" key="1">
    <source>
        <dbReference type="PROSITE-ProRule" id="PRU00169"/>
    </source>
</evidence>
<dbReference type="SUPFAM" id="SSF141868">
    <property type="entry name" value="EAL domain-like"/>
    <property type="match status" value="1"/>
</dbReference>
<dbReference type="EMBL" id="BSOZ01000019">
    <property type="protein sequence ID" value="GLS04488.1"/>
    <property type="molecule type" value="Genomic_DNA"/>
</dbReference>